<evidence type="ECO:0000256" key="3">
    <source>
        <dbReference type="ARBA" id="ARBA00022692"/>
    </source>
</evidence>
<feature type="transmembrane region" description="Helical" evidence="6">
    <location>
        <begin position="566"/>
        <end position="585"/>
    </location>
</feature>
<feature type="domain" description="Major facilitator superfamily (MFS) profile" evidence="7">
    <location>
        <begin position="131"/>
        <end position="589"/>
    </location>
</feature>
<feature type="transmembrane region" description="Helical" evidence="6">
    <location>
        <begin position="467"/>
        <end position="489"/>
    </location>
</feature>
<proteinExistence type="predicted"/>
<comment type="subcellular location">
    <subcellularLocation>
        <location evidence="1">Membrane</location>
        <topology evidence="1">Multi-pass membrane protein</topology>
    </subcellularLocation>
</comment>
<dbReference type="GO" id="GO:0005886">
    <property type="term" value="C:plasma membrane"/>
    <property type="evidence" value="ECO:0007669"/>
    <property type="project" value="TreeGrafter"/>
</dbReference>
<evidence type="ECO:0000256" key="1">
    <source>
        <dbReference type="ARBA" id="ARBA00004141"/>
    </source>
</evidence>
<feature type="transmembrane region" description="Helical" evidence="6">
    <location>
        <begin position="281"/>
        <end position="305"/>
    </location>
</feature>
<dbReference type="STRING" id="1093900.A0A507AYS3"/>
<dbReference type="Proteomes" id="UP000319257">
    <property type="component" value="Unassembled WGS sequence"/>
</dbReference>
<dbReference type="Gene3D" id="1.20.1250.20">
    <property type="entry name" value="MFS general substrate transporter like domains"/>
    <property type="match status" value="1"/>
</dbReference>
<dbReference type="FunFam" id="1.20.1250.20:FF:000172">
    <property type="entry name" value="MFS multidrug resistance transporter"/>
    <property type="match status" value="1"/>
</dbReference>
<comment type="caution">
    <text evidence="8">The sequence shown here is derived from an EMBL/GenBank/DDBJ whole genome shotgun (WGS) entry which is preliminary data.</text>
</comment>
<keyword evidence="9" id="KW-1185">Reference proteome</keyword>
<dbReference type="RefSeq" id="XP_030994378.1">
    <property type="nucleotide sequence ID" value="XM_031143305.1"/>
</dbReference>
<evidence type="ECO:0000313" key="8">
    <source>
        <dbReference type="EMBL" id="TPX12667.1"/>
    </source>
</evidence>
<dbReference type="SUPFAM" id="SSF103473">
    <property type="entry name" value="MFS general substrate transporter"/>
    <property type="match status" value="1"/>
</dbReference>
<dbReference type="PROSITE" id="PS50850">
    <property type="entry name" value="MFS"/>
    <property type="match status" value="1"/>
</dbReference>
<keyword evidence="4 6" id="KW-1133">Transmembrane helix</keyword>
<feature type="transmembrane region" description="Helical" evidence="6">
    <location>
        <begin position="129"/>
        <end position="150"/>
    </location>
</feature>
<dbReference type="GO" id="GO:0022857">
    <property type="term" value="F:transmembrane transporter activity"/>
    <property type="evidence" value="ECO:0007669"/>
    <property type="project" value="InterPro"/>
</dbReference>
<keyword evidence="3 6" id="KW-0812">Transmembrane</keyword>
<feature type="transmembrane region" description="Helical" evidence="6">
    <location>
        <begin position="542"/>
        <end position="560"/>
    </location>
</feature>
<reference evidence="8 9" key="1">
    <citation type="submission" date="2019-06" db="EMBL/GenBank/DDBJ databases">
        <title>Draft genome sequence of the filamentous fungus Phialemoniopsis curvata isolated from diesel fuel.</title>
        <authorList>
            <person name="Varaljay V.A."/>
            <person name="Lyon W.J."/>
            <person name="Crouch A.L."/>
            <person name="Drake C.E."/>
            <person name="Hollomon J.M."/>
            <person name="Nadeau L.J."/>
            <person name="Nunn H.S."/>
            <person name="Stevenson B.S."/>
            <person name="Bojanowski C.L."/>
            <person name="Crookes-Goodson W.J."/>
        </authorList>
    </citation>
    <scope>NUCLEOTIDE SEQUENCE [LARGE SCALE GENOMIC DNA]</scope>
    <source>
        <strain evidence="8 9">D216</strain>
    </source>
</reference>
<dbReference type="InParanoid" id="A0A507AYS3"/>
<dbReference type="EMBL" id="SKBQ01000003">
    <property type="protein sequence ID" value="TPX12667.1"/>
    <property type="molecule type" value="Genomic_DNA"/>
</dbReference>
<evidence type="ECO:0000256" key="2">
    <source>
        <dbReference type="ARBA" id="ARBA00022448"/>
    </source>
</evidence>
<accession>A0A507AYS3</accession>
<feature type="transmembrane region" description="Helical" evidence="6">
    <location>
        <begin position="197"/>
        <end position="224"/>
    </location>
</feature>
<dbReference type="OrthoDB" id="440553at2759"/>
<feature type="transmembrane region" description="Helical" evidence="6">
    <location>
        <begin position="367"/>
        <end position="384"/>
    </location>
</feature>
<dbReference type="Gene3D" id="1.20.1720.10">
    <property type="entry name" value="Multidrug resistance protein D"/>
    <property type="match status" value="1"/>
</dbReference>
<evidence type="ECO:0000259" key="7">
    <source>
        <dbReference type="PROSITE" id="PS50850"/>
    </source>
</evidence>
<dbReference type="InterPro" id="IPR036259">
    <property type="entry name" value="MFS_trans_sf"/>
</dbReference>
<dbReference type="PANTHER" id="PTHR23502">
    <property type="entry name" value="MAJOR FACILITATOR SUPERFAMILY"/>
    <property type="match status" value="1"/>
</dbReference>
<organism evidence="8 9">
    <name type="scientific">Thyridium curvatum</name>
    <dbReference type="NCBI Taxonomy" id="1093900"/>
    <lineage>
        <taxon>Eukaryota</taxon>
        <taxon>Fungi</taxon>
        <taxon>Dikarya</taxon>
        <taxon>Ascomycota</taxon>
        <taxon>Pezizomycotina</taxon>
        <taxon>Sordariomycetes</taxon>
        <taxon>Sordariomycetidae</taxon>
        <taxon>Thyridiales</taxon>
        <taxon>Thyridiaceae</taxon>
        <taxon>Thyridium</taxon>
    </lineage>
</organism>
<dbReference type="Pfam" id="PF07690">
    <property type="entry name" value="MFS_1"/>
    <property type="match status" value="1"/>
</dbReference>
<feature type="transmembrane region" description="Helical" evidence="6">
    <location>
        <begin position="404"/>
        <end position="424"/>
    </location>
</feature>
<evidence type="ECO:0000313" key="9">
    <source>
        <dbReference type="Proteomes" id="UP000319257"/>
    </source>
</evidence>
<dbReference type="AlphaFoldDB" id="A0A507AYS3"/>
<dbReference type="GeneID" id="41968291"/>
<name>A0A507AYS3_9PEZI</name>
<evidence type="ECO:0000256" key="6">
    <source>
        <dbReference type="SAM" id="Phobius"/>
    </source>
</evidence>
<feature type="transmembrane region" description="Helical" evidence="6">
    <location>
        <begin position="162"/>
        <end position="185"/>
    </location>
</feature>
<dbReference type="FunCoup" id="A0A507AYS3">
    <property type="interactions" value="63"/>
</dbReference>
<dbReference type="InterPro" id="IPR011701">
    <property type="entry name" value="MFS"/>
</dbReference>
<protein>
    <recommendedName>
        <fullName evidence="7">Major facilitator superfamily (MFS) profile domain-containing protein</fullName>
    </recommendedName>
</protein>
<dbReference type="InterPro" id="IPR020846">
    <property type="entry name" value="MFS_dom"/>
</dbReference>
<feature type="transmembrane region" description="Helical" evidence="6">
    <location>
        <begin position="501"/>
        <end position="521"/>
    </location>
</feature>
<keyword evidence="2" id="KW-0813">Transport</keyword>
<sequence>MEHRKTRASDTGHQVGRFTTIEGWRDISNGVYLFRNAVVRLVAVNPVFEVDVECKNEKQSMLAQTRNTHSSGRISDEGIANMRDSSDDSFALRSEYDSNADISRIGTEPSEEYDIPDDPYHVFCKRQKWFVIVIIGVAGLFSGLSSNIYFPALDAISKDLNISAREVSLTITSYLVVQGISPLFWGSLSDVLGRRPIYIASFTVYIIANVVLSSSPNFAVLLIFRGLQAAGSASTVSIGNGVIQDISPPSERGAFICVYQAIRNFSIAVGPVLGGVIADRFGFRAIFVFLLIISSITVLFVIGFLPETMRSIVGNGSTRPVGIYRPMVYGVRREPFYWRESSQPTATRRIKPDVFVEPLKLLRRKDIAINLLLSGVVYAVWSMVTSSTTGLFKATFNLNETLLGLAFLPNGIGTIVGSTIIGRYMTRDYASAEQAYKAVHGLPPTHSLSARDLPPGFPIEHARQRRLPLAIALFSAAIAAYGFTFALPQQQLARYLPVHPIALPLALQFVVAAASSAVFAMNQALVSDLSPGRGAGSTAVNNLVRCGLGAVGVAGVESMIAALGPAATFLALAMVTVCLSPLVAVSRVRGPEWRMQQGQGKGLREKV</sequence>
<keyword evidence="5 6" id="KW-0472">Membrane</keyword>
<dbReference type="PANTHER" id="PTHR23502:SF26">
    <property type="entry name" value="MAJOR FACILITATOR SUPERFAMILY (MFS) PROFILE DOMAIN-CONTAINING PROTEIN"/>
    <property type="match status" value="1"/>
</dbReference>
<evidence type="ECO:0000256" key="4">
    <source>
        <dbReference type="ARBA" id="ARBA00022989"/>
    </source>
</evidence>
<gene>
    <name evidence="8" type="ORF">E0L32_000844</name>
</gene>
<evidence type="ECO:0000256" key="5">
    <source>
        <dbReference type="ARBA" id="ARBA00023136"/>
    </source>
</evidence>